<feature type="region of interest" description="Disordered" evidence="5">
    <location>
        <begin position="1519"/>
        <end position="1593"/>
    </location>
</feature>
<dbReference type="PROSITE" id="PS50847">
    <property type="entry name" value="GRAM_POS_ANCHORING"/>
    <property type="match status" value="1"/>
</dbReference>
<dbReference type="eggNOG" id="COG3266">
    <property type="taxonomic scope" value="Bacteria"/>
</dbReference>
<feature type="region of interest" description="Disordered" evidence="5">
    <location>
        <begin position="772"/>
        <end position="831"/>
    </location>
</feature>
<gene>
    <name evidence="8" type="ordered locus">LJ_1839</name>
</gene>
<dbReference type="InterPro" id="IPR005877">
    <property type="entry name" value="YSIRK_signal_dom"/>
</dbReference>
<feature type="compositionally biased region" description="Polar residues" evidence="5">
    <location>
        <begin position="120"/>
        <end position="181"/>
    </location>
</feature>
<feature type="compositionally biased region" description="Low complexity" evidence="5">
    <location>
        <begin position="790"/>
        <end position="800"/>
    </location>
</feature>
<evidence type="ECO:0000313" key="9">
    <source>
        <dbReference type="Proteomes" id="UP000000581"/>
    </source>
</evidence>
<dbReference type="InterPro" id="IPR041495">
    <property type="entry name" value="Mub_B2"/>
</dbReference>
<feature type="compositionally biased region" description="Low complexity" evidence="5">
    <location>
        <begin position="1739"/>
        <end position="1762"/>
    </location>
</feature>
<keyword evidence="1" id="KW-0134">Cell wall</keyword>
<feature type="domain" description="Gram-positive cocci surface proteins LPxTG" evidence="7">
    <location>
        <begin position="1780"/>
        <end position="1814"/>
    </location>
</feature>
<dbReference type="HOGENOM" id="CLU_001295_0_0_9"/>
<evidence type="ECO:0000256" key="2">
    <source>
        <dbReference type="ARBA" id="ARBA00022525"/>
    </source>
</evidence>
<keyword evidence="6" id="KW-1133">Transmembrane helix</keyword>
<dbReference type="Proteomes" id="UP000000581">
    <property type="component" value="Chromosome"/>
</dbReference>
<feature type="compositionally biased region" description="Basic and acidic residues" evidence="5">
    <location>
        <begin position="1773"/>
        <end position="1786"/>
    </location>
</feature>
<feature type="region of interest" description="Disordered" evidence="5">
    <location>
        <begin position="112"/>
        <end position="203"/>
    </location>
</feature>
<feature type="compositionally biased region" description="Polar residues" evidence="5">
    <location>
        <begin position="1541"/>
        <end position="1552"/>
    </location>
</feature>
<feature type="compositionally biased region" description="Polar residues" evidence="5">
    <location>
        <begin position="940"/>
        <end position="951"/>
    </location>
</feature>
<name>Q74HA8_LACJO</name>
<protein>
    <recommendedName>
        <fullName evidence="7">Gram-positive cocci surface proteins LPxTG domain-containing protein</fullName>
    </recommendedName>
</protein>
<dbReference type="Pfam" id="PF17966">
    <property type="entry name" value="Muc_B2"/>
    <property type="match status" value="7"/>
</dbReference>
<feature type="transmembrane region" description="Helical" evidence="6">
    <location>
        <begin position="1790"/>
        <end position="1808"/>
    </location>
</feature>
<feature type="region of interest" description="Disordered" evidence="5">
    <location>
        <begin position="1220"/>
        <end position="1284"/>
    </location>
</feature>
<dbReference type="Gene3D" id="2.60.40.4300">
    <property type="match status" value="7"/>
</dbReference>
<dbReference type="InterPro" id="IPR019931">
    <property type="entry name" value="LPXTG_anchor"/>
</dbReference>
<feature type="compositionally biased region" description="Polar residues" evidence="5">
    <location>
        <begin position="1090"/>
        <end position="1101"/>
    </location>
</feature>
<feature type="compositionally biased region" description="Low complexity" evidence="5">
    <location>
        <begin position="73"/>
        <end position="92"/>
    </location>
</feature>
<feature type="compositionally biased region" description="Low complexity" evidence="5">
    <location>
        <begin position="1690"/>
        <end position="1700"/>
    </location>
</feature>
<feature type="region of interest" description="Disordered" evidence="5">
    <location>
        <begin position="1068"/>
        <end position="1147"/>
    </location>
</feature>
<keyword evidence="6" id="KW-0472">Membrane</keyword>
<feature type="region of interest" description="Disordered" evidence="5">
    <location>
        <begin position="73"/>
        <end position="96"/>
    </location>
</feature>
<evidence type="ECO:0000256" key="6">
    <source>
        <dbReference type="SAM" id="Phobius"/>
    </source>
</evidence>
<organism evidence="8 9">
    <name type="scientific">Lactobacillus johnsonii (strain CNCM I-12250 / La1 / NCC 533)</name>
    <dbReference type="NCBI Taxonomy" id="257314"/>
    <lineage>
        <taxon>Bacteria</taxon>
        <taxon>Bacillati</taxon>
        <taxon>Bacillota</taxon>
        <taxon>Bacilli</taxon>
        <taxon>Lactobacillales</taxon>
        <taxon>Lactobacillaceae</taxon>
        <taxon>Lactobacillus</taxon>
    </lineage>
</organism>
<dbReference type="Pfam" id="PF00746">
    <property type="entry name" value="Gram_pos_anchor"/>
    <property type="match status" value="1"/>
</dbReference>
<evidence type="ECO:0000256" key="4">
    <source>
        <dbReference type="ARBA" id="ARBA00023088"/>
    </source>
</evidence>
<accession>Q74HA8</accession>
<keyword evidence="4" id="KW-0572">Peptidoglycan-anchor</keyword>
<evidence type="ECO:0000256" key="3">
    <source>
        <dbReference type="ARBA" id="ARBA00022729"/>
    </source>
</evidence>
<reference evidence="8 9" key="1">
    <citation type="journal article" date="2004" name="Proc. Natl. Acad. Sci. U.S.A.">
        <title>The genome sequence of the probiotic intestinal bacterium Lactobacillus johnsonii NCC 533.</title>
        <authorList>
            <person name="Pridmore R.D."/>
            <person name="Berger B."/>
            <person name="Desiere F."/>
            <person name="Vilanova D."/>
            <person name="Barretto C."/>
            <person name="Pittet A.-C."/>
            <person name="Zwahlen M.-C."/>
            <person name="Rouvet M."/>
            <person name="Altermann E."/>
            <person name="Barrangou R."/>
            <person name="Mollet B."/>
            <person name="Mercenier A."/>
            <person name="Klaenhammer T."/>
            <person name="Arigoni F."/>
            <person name="Schell M.A."/>
        </authorList>
    </citation>
    <scope>NUCLEOTIDE SEQUENCE [LARGE SCALE GENOMIC DNA]</scope>
    <source>
        <strain evidence="9">CNCM I-1225 / La1 / NCC 533</strain>
    </source>
</reference>
<feature type="region of interest" description="Disordered" evidence="5">
    <location>
        <begin position="1673"/>
        <end position="1786"/>
    </location>
</feature>
<feature type="compositionally biased region" description="Polar residues" evidence="5">
    <location>
        <begin position="1391"/>
        <end position="1402"/>
    </location>
</feature>
<evidence type="ECO:0000256" key="1">
    <source>
        <dbReference type="ARBA" id="ARBA00022512"/>
    </source>
</evidence>
<sequence length="1814" mass="192607">MDVKKENNMLSKNNFKERLRKMEDRQDRFSIRKFSIGAVSVLIGSFIFCVQSTQVAHADTLAEKDSTVVSTKDSSKVVARGNSGTSNPSSNNQLHSANQTIDTNTAKLEHKATTGELKPVSSNTISAVKQPTTDIESSSKNQTLLTKNNAINQSQSNTQEISNNQGNRASTINNTSVNDQANTKKTDTLNTDTTISDAPNYPDTHGVVPTTQYIFDQFTLTNGQLTNNAYTPLNMLITLTTDRNNPGNKLNYYITNNNYSEVYANDAINVDQYVNYTGVGPYPSSNLVIYNFGPNGISVNENNNNFGLAFTFGYGKYDSIINSSDPNPFSSSNVSNAWGDTTPTNVTQTITYVDAQTGQPMPNTPTIESNGLTGQIYQVDPAAEKIIKGYYLVNKERDHGVISQYKNGGTYTNEWVSQSGQLIKEVWHQINSNGVMQVDVYINNVQKYDPNNLKGIVYPSTMSKDGPTQLNIDNGSYVFPNPYVEQTSNIELKYDPLGHIIPVTPDGNPIPNAPTPQYTNSPTNPSAVEPNEPVPNIPGYTPKVSTVTPTDPGTDTKVIYVPIEQGSITVTVHDVTDNVNLPQYGKSSGEQDVGTRFTYDKNTVITDLENKGYKVLNPDVVIPTTISKGAQNIVINVEHELVPVTPENPGTPGQPINPNNPDGPKWPDGTAKNNLEATGTQTIHYEGAGNKTPADNIQHFTFTKSATVDKVTGKVVSETGWNVSSHTFGNVDTPVVAGYHADKSVAGGATITPDDLNKTIVVTYAPNGHVIPVGPNGQPIPDAPQPQFPTNPDNPTGTTPSEVPVVPGYHPENGKPGDPVDPVPGKPGEDVPVKYVPDTPTPETYNGSQTIKFVDGNGTELHTPDTQTATNLTGEHTFGKINTPVIKGYTTTETTAGGATVTKNNPNAVITVTYTPNGHIIPVGPDGKPIPDAPQPQFPTNPDNPSETTPGQVPDVPGYHPESGKPGEPVNPVPGKPGENVPVKYVPDTPAPETYTGSQTIKFVDGNGTELHTPDTQSATNLTGDHTFGKINTPVIKGYTTTETTAGGATVTKNNPNATITVTYTPNGHIIPVGPDGKPIPDAPQPQFPTNPDNPSETTPGQVPDVPGYHPESGKPGEPVDPVPGKPGENVPVKYVPDTPTPETYTGSQTIKFVDGNGTELHTPDTQTATNLTGDHTFGKINTPVIKGYTTTETTAGGATVTKNNPNAVITVTYTPNGHIIPVGPDGKPIPDAPQPQFPTNPDNPSETTPGQVPDVPGYHPESGKPGEPVNPVPGKPGENVPVKYVPDTPTPETYTGSQTIKFVDGTTGKEIESPNVQKATNLTGEHTFGKINTPVIKGYTTTETTAGGATVTKENPNAVITVTYTPNGHIIPVGPDGKPIPDAPQPQFPTNPDNPSETTPGQVPDVPGYHPESGKPGEPVDPVPGKPGENVPVKYVPDTPAPETYTGSQTIKFVDGNGTELHTPDTQTATNLTGDHTFGKINTPVIKGYTTTETTAGGATVTKDNPNATITVTYTPNGHIIPVGPDGKPIPDAPQPQFPTNPDNPSETTPGQVPDVPGYHPESGKPGEPVNSVPGKPGEDIPVKYVPDTPETYTGSQTIKFVDGKTGKEIESPNVQTATNLTGSHTFGKINTPVIKGYTTTQITAGGATVTRDNPNAVVTVTYIPNGHIIPVGPNSKPIPSADQPQFPTNPENPTETTPGQLPVVPGYHPEVGKPGENVNPVPGKPGEDVPVKYVPDTPVKPSTPFTPTTPETPRNNPTRPSETPIANNVESNKKKEELPQTGRKENQAQLIGLAVAGISFLLGLIGDRKKKE</sequence>
<evidence type="ECO:0000313" key="8">
    <source>
        <dbReference type="EMBL" id="AAS09784.1"/>
    </source>
</evidence>
<dbReference type="Pfam" id="PF04650">
    <property type="entry name" value="YSIRK_signal"/>
    <property type="match status" value="1"/>
</dbReference>
<dbReference type="NCBIfam" id="TIGR01168">
    <property type="entry name" value="YSIRK_signal"/>
    <property type="match status" value="1"/>
</dbReference>
<feature type="region of interest" description="Disordered" evidence="5">
    <location>
        <begin position="920"/>
        <end position="995"/>
    </location>
</feature>
<proteinExistence type="predicted"/>
<keyword evidence="3" id="KW-0732">Signal</keyword>
<feature type="compositionally biased region" description="Polar residues" evidence="5">
    <location>
        <begin position="1240"/>
        <end position="1251"/>
    </location>
</feature>
<dbReference type="EMBL" id="AE017198">
    <property type="protein sequence ID" value="AAS09784.1"/>
    <property type="molecule type" value="Genomic_DNA"/>
</dbReference>
<feature type="region of interest" description="Disordered" evidence="5">
    <location>
        <begin position="1371"/>
        <end position="1446"/>
    </location>
</feature>
<dbReference type="KEGG" id="ljo:LJ_1839"/>
<evidence type="ECO:0000256" key="5">
    <source>
        <dbReference type="SAM" id="MobiDB-lite"/>
    </source>
</evidence>
<keyword evidence="6" id="KW-0812">Transmembrane</keyword>
<evidence type="ECO:0000259" key="7">
    <source>
        <dbReference type="PROSITE" id="PS50847"/>
    </source>
</evidence>
<keyword evidence="2" id="KW-0964">Secreted</keyword>